<feature type="compositionally biased region" description="Polar residues" evidence="1">
    <location>
        <begin position="271"/>
        <end position="288"/>
    </location>
</feature>
<feature type="compositionally biased region" description="Polar residues" evidence="1">
    <location>
        <begin position="148"/>
        <end position="164"/>
    </location>
</feature>
<dbReference type="InterPro" id="IPR043502">
    <property type="entry name" value="DNA/RNA_pol_sf"/>
</dbReference>
<feature type="domain" description="Retroviral polymerase SH3-like" evidence="3">
    <location>
        <begin position="80"/>
        <end position="124"/>
    </location>
</feature>
<dbReference type="InterPro" id="IPR057670">
    <property type="entry name" value="SH3_retrovirus"/>
</dbReference>
<evidence type="ECO:0000259" key="3">
    <source>
        <dbReference type="Pfam" id="PF25597"/>
    </source>
</evidence>
<evidence type="ECO:0000256" key="1">
    <source>
        <dbReference type="SAM" id="MobiDB-lite"/>
    </source>
</evidence>
<dbReference type="Pfam" id="PF25597">
    <property type="entry name" value="SH3_retrovirus"/>
    <property type="match status" value="1"/>
</dbReference>
<dbReference type="EMBL" id="BKCJ010008354">
    <property type="protein sequence ID" value="GEU81784.1"/>
    <property type="molecule type" value="Genomic_DNA"/>
</dbReference>
<name>A0A6L2NB54_TANCI</name>
<dbReference type="SUPFAM" id="SSF56672">
    <property type="entry name" value="DNA/RNA polymerases"/>
    <property type="match status" value="1"/>
</dbReference>
<proteinExistence type="predicted"/>
<feature type="domain" description="Reverse transcriptase Ty1/copia-type" evidence="2">
    <location>
        <begin position="334"/>
        <end position="428"/>
    </location>
</feature>
<accession>A0A6L2NB54</accession>
<feature type="compositionally biased region" description="Basic and acidic residues" evidence="1">
    <location>
        <begin position="202"/>
        <end position="216"/>
    </location>
</feature>
<evidence type="ECO:0000259" key="2">
    <source>
        <dbReference type="Pfam" id="PF07727"/>
    </source>
</evidence>
<feature type="region of interest" description="Disordered" evidence="1">
    <location>
        <begin position="267"/>
        <end position="291"/>
    </location>
</feature>
<reference evidence="4" key="1">
    <citation type="journal article" date="2019" name="Sci. Rep.">
        <title>Draft genome of Tanacetum cinerariifolium, the natural source of mosquito coil.</title>
        <authorList>
            <person name="Yamashiro T."/>
            <person name="Shiraishi A."/>
            <person name="Satake H."/>
            <person name="Nakayama K."/>
        </authorList>
    </citation>
    <scope>NUCLEOTIDE SEQUENCE</scope>
</reference>
<dbReference type="InterPro" id="IPR013103">
    <property type="entry name" value="RVT_2"/>
</dbReference>
<feature type="region of interest" description="Disordered" evidence="1">
    <location>
        <begin position="148"/>
        <end position="219"/>
    </location>
</feature>
<sequence length="542" mass="61166">MALLKGKTRPPLGLLELCWQIHFYPFHFGLTACYVQNRVLATKPQNKTPYELLLGRTPSIGFMRPFGYLVTIFNILDPLGKFDGKVDEGFLVGYSVSSKAFRKFNSRTRLVQETLHINFLENKHNVAGSGLTWLFDIDTLIKNMNYQPLTGGNQSNPSTGVQEQHATEKAREDDVQQYEPEFEGRKPQFEVHVSPSSSAQTKKHDDKTKREAKGKSSIESSIGYRNLSVEFEDFFDNNINEVNAVDSPVPVVGQIFTNSTNTFSAAGPSNVVDSPTHGKSSYMDTSQLPDDPNMPELEDITYSDDVEDVGAEADFTNLETTITVSPILTTRVHKDHHVTQIIGHTQEKGINYEEIFAPVARIEAIRLFLAYASFMGFMVYQIDVKSAFLYETIEEEVYVCQPLGFEVPDYPDKRGKIDHTLFIKRQKGDILLVQIYVDDIIFGSTNKELCKAFEKLMKDKFQMSSMGELTFFLGLQVKQKQDGIFISHDKYVAEILRKFGLTDGKSASTPIDTKKPLLKDLDGEDVDVHTYRSMIGSLMNLT</sequence>
<protein>
    <submittedName>
        <fullName evidence="4">Retrovirus-related Pol polyprotein from transposon TNT 1-94</fullName>
    </submittedName>
</protein>
<dbReference type="AlphaFoldDB" id="A0A6L2NB54"/>
<comment type="caution">
    <text evidence="4">The sequence shown here is derived from an EMBL/GenBank/DDBJ whole genome shotgun (WGS) entry which is preliminary data.</text>
</comment>
<dbReference type="Pfam" id="PF07727">
    <property type="entry name" value="RVT_2"/>
    <property type="match status" value="1"/>
</dbReference>
<gene>
    <name evidence="4" type="ORF">Tci_053762</name>
</gene>
<evidence type="ECO:0000313" key="4">
    <source>
        <dbReference type="EMBL" id="GEU81784.1"/>
    </source>
</evidence>
<feature type="compositionally biased region" description="Basic and acidic residues" evidence="1">
    <location>
        <begin position="165"/>
        <end position="174"/>
    </location>
</feature>
<organism evidence="4">
    <name type="scientific">Tanacetum cinerariifolium</name>
    <name type="common">Dalmatian daisy</name>
    <name type="synonym">Chrysanthemum cinerariifolium</name>
    <dbReference type="NCBI Taxonomy" id="118510"/>
    <lineage>
        <taxon>Eukaryota</taxon>
        <taxon>Viridiplantae</taxon>
        <taxon>Streptophyta</taxon>
        <taxon>Embryophyta</taxon>
        <taxon>Tracheophyta</taxon>
        <taxon>Spermatophyta</taxon>
        <taxon>Magnoliopsida</taxon>
        <taxon>eudicotyledons</taxon>
        <taxon>Gunneridae</taxon>
        <taxon>Pentapetalae</taxon>
        <taxon>asterids</taxon>
        <taxon>campanulids</taxon>
        <taxon>Asterales</taxon>
        <taxon>Asteraceae</taxon>
        <taxon>Asteroideae</taxon>
        <taxon>Anthemideae</taxon>
        <taxon>Anthemidinae</taxon>
        <taxon>Tanacetum</taxon>
    </lineage>
</organism>
<dbReference type="PROSITE" id="PS51257">
    <property type="entry name" value="PROKAR_LIPOPROTEIN"/>
    <property type="match status" value="1"/>
</dbReference>